<protein>
    <submittedName>
        <fullName evidence="1">Uncharacterized protein</fullName>
    </submittedName>
</protein>
<sequence>MLGEDARRLAYGGTHAGVVARFDGQDATPRCGIVALAEILEQVEADVLAAQRGKAVDAEAVAGGGQRLGEKQKRVADHVDDAMAIRNGGIGRHRQVSEQQAGQVAFAAGLGEIAAGFRRMPGGAVGEVAHAGIDVEFRAVGLPLQPASLRRAGSKLAAQLLRGGRQLLRQGRGFGVAGDHRLEQAVLFQHQRLAIVPFR</sequence>
<reference evidence="1" key="1">
    <citation type="submission" date="2019-08" db="EMBL/GenBank/DDBJ databases">
        <authorList>
            <person name="Kucharzyk K."/>
            <person name="Murdoch R.W."/>
            <person name="Higgins S."/>
            <person name="Loffler F."/>
        </authorList>
    </citation>
    <scope>NUCLEOTIDE SEQUENCE</scope>
</reference>
<gene>
    <name evidence="1" type="ORF">SDC9_173790</name>
</gene>
<accession>A0A645GJF2</accession>
<dbReference type="AlphaFoldDB" id="A0A645GJF2"/>
<comment type="caution">
    <text evidence="1">The sequence shown here is derived from an EMBL/GenBank/DDBJ whole genome shotgun (WGS) entry which is preliminary data.</text>
</comment>
<evidence type="ECO:0000313" key="1">
    <source>
        <dbReference type="EMBL" id="MPN26366.1"/>
    </source>
</evidence>
<proteinExistence type="predicted"/>
<organism evidence="1">
    <name type="scientific">bioreactor metagenome</name>
    <dbReference type="NCBI Taxonomy" id="1076179"/>
    <lineage>
        <taxon>unclassified sequences</taxon>
        <taxon>metagenomes</taxon>
        <taxon>ecological metagenomes</taxon>
    </lineage>
</organism>
<dbReference type="EMBL" id="VSSQ01075858">
    <property type="protein sequence ID" value="MPN26366.1"/>
    <property type="molecule type" value="Genomic_DNA"/>
</dbReference>
<name>A0A645GJF2_9ZZZZ</name>